<dbReference type="PANTHER" id="PTHR48105">
    <property type="entry name" value="THIOREDOXIN REDUCTASE 1-RELATED-RELATED"/>
    <property type="match status" value="1"/>
</dbReference>
<evidence type="ECO:0000256" key="1">
    <source>
        <dbReference type="ARBA" id="ARBA00022630"/>
    </source>
</evidence>
<sequence>MGYDLIIIGGGPAGLTAAIYAGRAKLQTLILDKKTPGGQLNDTTEVENFPGFPEPIMGPELMQRMVQQAQRFGVEIKIEEAQDLIISGAKRIVKTDQGLYEAPVVIISTGAEPVKLPAKNADKLLGRGVSYCATCDGYFFRDKDILVVGAGDAAFTEALFLLKLVRSVRMVVRHPQDDPKAIRAKDQLLVEKVKAHPNFGFIWNAVVEEVLGDKRVAGVVLKDLATGKLSELRDVHGIFVSIGHRPNTEFLKGKLDMDEKGYILTDERTRTKIPGVFAVGDVRKFSGEYAQAVIAAADGCIAALEAQQYLEDGRWPRLHLDHLSSSAGSG</sequence>
<keyword evidence="3" id="KW-0274">FAD</keyword>
<evidence type="ECO:0000256" key="2">
    <source>
        <dbReference type="ARBA" id="ARBA00023002"/>
    </source>
</evidence>
<reference evidence="5" key="2">
    <citation type="journal article" date="2012" name="PLoS ONE">
        <title>A Deeply Branching Thermophilic Bacterium with an Ancient Acetyl-CoA Pathway Dominates a Subsurface Ecosystem.</title>
        <authorList>
            <person name="Takami H."/>
            <person name="Noguchi H."/>
            <person name="Takaki Y."/>
            <person name="Uchiyama I."/>
            <person name="Toyoda A."/>
            <person name="Nishi S."/>
            <person name="Chee G.-J."/>
            <person name="Arai W."/>
            <person name="Nunoura T."/>
            <person name="Itoh T."/>
            <person name="Hattori M."/>
            <person name="Takai K."/>
        </authorList>
    </citation>
    <scope>NUCLEOTIDE SEQUENCE</scope>
</reference>
<dbReference type="InterPro" id="IPR036188">
    <property type="entry name" value="FAD/NAD-bd_sf"/>
</dbReference>
<proteinExistence type="inferred from homology"/>
<dbReference type="NCBIfam" id="TIGR01292">
    <property type="entry name" value="TRX_reduct"/>
    <property type="match status" value="1"/>
</dbReference>
<dbReference type="InterPro" id="IPR023753">
    <property type="entry name" value="FAD/NAD-binding_dom"/>
</dbReference>
<dbReference type="GO" id="GO:0019430">
    <property type="term" value="P:removal of superoxide radicals"/>
    <property type="evidence" value="ECO:0007669"/>
    <property type="project" value="UniProtKB-UniRule"/>
</dbReference>
<dbReference type="InterPro" id="IPR050097">
    <property type="entry name" value="Ferredoxin-NADP_redctase_2"/>
</dbReference>
<feature type="domain" description="FAD/NAD(P)-binding" evidence="4">
    <location>
        <begin position="3"/>
        <end position="299"/>
    </location>
</feature>
<comment type="cofactor">
    <cofactor evidence="3">
        <name>FAD</name>
        <dbReference type="ChEBI" id="CHEBI:57692"/>
    </cofactor>
</comment>
<evidence type="ECO:0000313" key="5">
    <source>
        <dbReference type="EMBL" id="BAL58917.1"/>
    </source>
</evidence>
<comment type="subunit">
    <text evidence="3">Homodimer.</text>
</comment>
<keyword evidence="2 3" id="KW-0560">Oxidoreductase</keyword>
<dbReference type="GO" id="GO:0004791">
    <property type="term" value="F:thioredoxin-disulfide reductase (NADPH) activity"/>
    <property type="evidence" value="ECO:0007669"/>
    <property type="project" value="UniProtKB-UniRule"/>
</dbReference>
<dbReference type="Pfam" id="PF07992">
    <property type="entry name" value="Pyr_redox_2"/>
    <property type="match status" value="1"/>
</dbReference>
<keyword evidence="3" id="KW-0676">Redox-active center</keyword>
<keyword evidence="1 3" id="KW-0285">Flavoprotein</keyword>
<organism evidence="5">
    <name type="scientific">Acetithermum autotrophicum</name>
    <dbReference type="NCBI Taxonomy" id="1446466"/>
    <lineage>
        <taxon>Bacteria</taxon>
        <taxon>Candidatus Bipolaricaulota</taxon>
        <taxon>Candidatus Acetithermum</taxon>
    </lineage>
</organism>
<protein>
    <recommendedName>
        <fullName evidence="3">Thioredoxin reductase</fullName>
        <ecNumber evidence="3">1.8.1.9</ecNumber>
    </recommendedName>
</protein>
<comment type="similarity">
    <text evidence="3">Belongs to the class-II pyridine nucleotide-disulfide oxidoreductase family.</text>
</comment>
<dbReference type="Gene3D" id="3.50.50.60">
    <property type="entry name" value="FAD/NAD(P)-binding domain"/>
    <property type="match status" value="2"/>
</dbReference>
<comment type="catalytic activity">
    <reaction evidence="3">
        <text>[thioredoxin]-dithiol + NADP(+) = [thioredoxin]-disulfide + NADPH + H(+)</text>
        <dbReference type="Rhea" id="RHEA:20345"/>
        <dbReference type="Rhea" id="RHEA-COMP:10698"/>
        <dbReference type="Rhea" id="RHEA-COMP:10700"/>
        <dbReference type="ChEBI" id="CHEBI:15378"/>
        <dbReference type="ChEBI" id="CHEBI:29950"/>
        <dbReference type="ChEBI" id="CHEBI:50058"/>
        <dbReference type="ChEBI" id="CHEBI:57783"/>
        <dbReference type="ChEBI" id="CHEBI:58349"/>
        <dbReference type="EC" id="1.8.1.9"/>
    </reaction>
</comment>
<gene>
    <name evidence="5" type="ORF">HGMM_OP3C072</name>
</gene>
<dbReference type="SUPFAM" id="SSF51905">
    <property type="entry name" value="FAD/NAD(P)-binding domain"/>
    <property type="match status" value="1"/>
</dbReference>
<dbReference type="EC" id="1.8.1.9" evidence="3"/>
<dbReference type="AlphaFoldDB" id="H5SRY1"/>
<accession>H5SRY1</accession>
<dbReference type="InterPro" id="IPR005982">
    <property type="entry name" value="Thioredox_Rdtase"/>
</dbReference>
<dbReference type="GO" id="GO:0005737">
    <property type="term" value="C:cytoplasm"/>
    <property type="evidence" value="ECO:0007669"/>
    <property type="project" value="InterPro"/>
</dbReference>
<evidence type="ECO:0000259" key="4">
    <source>
        <dbReference type="Pfam" id="PF07992"/>
    </source>
</evidence>
<dbReference type="PRINTS" id="PR00368">
    <property type="entry name" value="FADPNR"/>
</dbReference>
<evidence type="ECO:0000256" key="3">
    <source>
        <dbReference type="RuleBase" id="RU003880"/>
    </source>
</evidence>
<dbReference type="EMBL" id="AP011802">
    <property type="protein sequence ID" value="BAL58917.1"/>
    <property type="molecule type" value="Genomic_DNA"/>
</dbReference>
<dbReference type="PRINTS" id="PR00469">
    <property type="entry name" value="PNDRDTASEII"/>
</dbReference>
<reference evidence="5" key="1">
    <citation type="journal article" date="2005" name="Environ. Microbiol.">
        <title>Genetic and functional properties of uncultivated thermophilic crenarchaeotes from a subsurface gold mine as revealed by analysis of genome fragments.</title>
        <authorList>
            <person name="Nunoura T."/>
            <person name="Hirayama H."/>
            <person name="Takami H."/>
            <person name="Oida H."/>
            <person name="Nishi S."/>
            <person name="Shimamura S."/>
            <person name="Suzuki Y."/>
            <person name="Inagaki F."/>
            <person name="Takai K."/>
            <person name="Nealson K.H."/>
            <person name="Horikoshi K."/>
        </authorList>
    </citation>
    <scope>NUCLEOTIDE SEQUENCE</scope>
</reference>
<name>H5SRY1_ACEAU</name>